<protein>
    <submittedName>
        <fullName evidence="1">Uncharacterized protein</fullName>
    </submittedName>
</protein>
<dbReference type="Proteomes" id="UP001190700">
    <property type="component" value="Unassembled WGS sequence"/>
</dbReference>
<keyword evidence="2" id="KW-1185">Reference proteome</keyword>
<organism evidence="1 2">
    <name type="scientific">Cymbomonas tetramitiformis</name>
    <dbReference type="NCBI Taxonomy" id="36881"/>
    <lineage>
        <taxon>Eukaryota</taxon>
        <taxon>Viridiplantae</taxon>
        <taxon>Chlorophyta</taxon>
        <taxon>Pyramimonadophyceae</taxon>
        <taxon>Pyramimonadales</taxon>
        <taxon>Pyramimonadaceae</taxon>
        <taxon>Cymbomonas</taxon>
    </lineage>
</organism>
<reference evidence="1 2" key="1">
    <citation type="journal article" date="2015" name="Genome Biol. Evol.">
        <title>Comparative Genomics of a Bacterivorous Green Alga Reveals Evolutionary Causalities and Consequences of Phago-Mixotrophic Mode of Nutrition.</title>
        <authorList>
            <person name="Burns J.A."/>
            <person name="Paasch A."/>
            <person name="Narechania A."/>
            <person name="Kim E."/>
        </authorList>
    </citation>
    <scope>NUCLEOTIDE SEQUENCE [LARGE SCALE GENOMIC DNA]</scope>
    <source>
        <strain evidence="1 2">PLY_AMNH</strain>
    </source>
</reference>
<sequence length="118" mass="12991">MHVGEGQGLAKLPDTEEAVLVYIGALPRRGTVPAGSTHPYLSAINNCHKDLGYEGLAKGRSMNDVALSHEHGIFELRKEKGQQQLSSAASRYIDPTAVAEEHMWRYFGWLAGMQQQGR</sequence>
<evidence type="ECO:0000313" key="2">
    <source>
        <dbReference type="Proteomes" id="UP001190700"/>
    </source>
</evidence>
<name>A0AAE0KPW6_9CHLO</name>
<accession>A0AAE0KPW6</accession>
<dbReference type="AlphaFoldDB" id="A0AAE0KPW6"/>
<gene>
    <name evidence="1" type="ORF">CYMTET_34752</name>
</gene>
<comment type="caution">
    <text evidence="1">The sequence shown here is derived from an EMBL/GenBank/DDBJ whole genome shotgun (WGS) entry which is preliminary data.</text>
</comment>
<evidence type="ECO:0000313" key="1">
    <source>
        <dbReference type="EMBL" id="KAK3256099.1"/>
    </source>
</evidence>
<proteinExistence type="predicted"/>
<dbReference type="EMBL" id="LGRX02021971">
    <property type="protein sequence ID" value="KAK3256099.1"/>
    <property type="molecule type" value="Genomic_DNA"/>
</dbReference>